<evidence type="ECO:0000256" key="4">
    <source>
        <dbReference type="ARBA" id="ARBA00022692"/>
    </source>
</evidence>
<evidence type="ECO:0000256" key="1">
    <source>
        <dbReference type="ARBA" id="ARBA00004651"/>
    </source>
</evidence>
<organism evidence="9 10">
    <name type="scientific">Candidatus Segetimicrobium genomatis</name>
    <dbReference type="NCBI Taxonomy" id="2569760"/>
    <lineage>
        <taxon>Bacteria</taxon>
        <taxon>Bacillati</taxon>
        <taxon>Candidatus Sysuimicrobiota</taxon>
        <taxon>Candidatus Sysuimicrobiia</taxon>
        <taxon>Candidatus Sysuimicrobiales</taxon>
        <taxon>Candidatus Segetimicrobiaceae</taxon>
        <taxon>Candidatus Segetimicrobium</taxon>
    </lineage>
</organism>
<dbReference type="Gene3D" id="1.20.1250.20">
    <property type="entry name" value="MFS general substrate transporter like domains"/>
    <property type="match status" value="2"/>
</dbReference>
<dbReference type="GO" id="GO:0022857">
    <property type="term" value="F:transmembrane transporter activity"/>
    <property type="evidence" value="ECO:0007669"/>
    <property type="project" value="InterPro"/>
</dbReference>
<feature type="transmembrane region" description="Helical" evidence="7">
    <location>
        <begin position="17"/>
        <end position="33"/>
    </location>
</feature>
<feature type="transmembrane region" description="Helical" evidence="7">
    <location>
        <begin position="317"/>
        <end position="339"/>
    </location>
</feature>
<sequence>MIDSPFATGLRRNWKQFALLVVVNAFVGSVVGTERTLLPLLGSQVFGIASSAAILSFLVSFGLVKAIANATAGYFSDVHGRRQILLVGWIVGIPVPFFLMFTPPPHWWLIVLANGFLGVNQGLCWSMTVVSKIDLVGSRRRGLATGLNEFAGYAAVGGTALLTSFLAGTYGIRAVPFAVGLAAIGAGLLLSAGFVHETKPFAERESSVSGARPTFRSVFAEASWRNRSLFACSQGGLVNNLNDGIAWGLLPLFLVGRGLATEQVGLVTGLYPISWGFLQLVTGPASDRIGRKPLIVAGMWVQAIGFVWFVAGNNLLAWAGASLLLGLGTAMVYPTYLSAVSDLAPPEARGATVGIYRFWRDLGFAVGAVVVG</sequence>
<dbReference type="InterPro" id="IPR036259">
    <property type="entry name" value="MFS_trans_sf"/>
</dbReference>
<keyword evidence="4 7" id="KW-0812">Transmembrane</keyword>
<protein>
    <submittedName>
        <fullName evidence="9">MFS transporter</fullName>
    </submittedName>
</protein>
<dbReference type="InterPro" id="IPR020846">
    <property type="entry name" value="MFS_dom"/>
</dbReference>
<dbReference type="SUPFAM" id="SSF103473">
    <property type="entry name" value="MFS general substrate transporter"/>
    <property type="match status" value="1"/>
</dbReference>
<keyword evidence="2" id="KW-0813">Transport</keyword>
<comment type="subcellular location">
    <subcellularLocation>
        <location evidence="1">Cell membrane</location>
        <topology evidence="1">Multi-pass membrane protein</topology>
    </subcellularLocation>
</comment>
<proteinExistence type="predicted"/>
<evidence type="ECO:0000256" key="5">
    <source>
        <dbReference type="ARBA" id="ARBA00022989"/>
    </source>
</evidence>
<feature type="non-terminal residue" evidence="9">
    <location>
        <position position="372"/>
    </location>
</feature>
<comment type="caution">
    <text evidence="9">The sequence shown here is derived from an EMBL/GenBank/DDBJ whole genome shotgun (WGS) entry which is preliminary data.</text>
</comment>
<keyword evidence="5 7" id="KW-1133">Transmembrane helix</keyword>
<gene>
    <name evidence="9" type="ORF">E6H01_12430</name>
</gene>
<feature type="transmembrane region" description="Helical" evidence="7">
    <location>
        <begin position="84"/>
        <end position="101"/>
    </location>
</feature>
<dbReference type="InterPro" id="IPR011701">
    <property type="entry name" value="MFS"/>
</dbReference>
<accession>A0A537KRP1</accession>
<keyword evidence="6 7" id="KW-0472">Membrane</keyword>
<dbReference type="GO" id="GO:0005886">
    <property type="term" value="C:plasma membrane"/>
    <property type="evidence" value="ECO:0007669"/>
    <property type="project" value="UniProtKB-SubCell"/>
</dbReference>
<keyword evidence="3" id="KW-1003">Cell membrane</keyword>
<reference evidence="9 10" key="1">
    <citation type="journal article" date="2019" name="Nat. Microbiol.">
        <title>Mediterranean grassland soil C-N compound turnover is dependent on rainfall and depth, and is mediated by genomically divergent microorganisms.</title>
        <authorList>
            <person name="Diamond S."/>
            <person name="Andeer P.F."/>
            <person name="Li Z."/>
            <person name="Crits-Christoph A."/>
            <person name="Burstein D."/>
            <person name="Anantharaman K."/>
            <person name="Lane K.R."/>
            <person name="Thomas B.C."/>
            <person name="Pan C."/>
            <person name="Northen T.R."/>
            <person name="Banfield J.F."/>
        </authorList>
    </citation>
    <scope>NUCLEOTIDE SEQUENCE [LARGE SCALE GENOMIC DNA]</scope>
    <source>
        <strain evidence="9">NP_4</strain>
    </source>
</reference>
<dbReference type="Pfam" id="PF07690">
    <property type="entry name" value="MFS_1"/>
    <property type="match status" value="1"/>
</dbReference>
<evidence type="ECO:0000256" key="2">
    <source>
        <dbReference type="ARBA" id="ARBA00022448"/>
    </source>
</evidence>
<feature type="transmembrane region" description="Helical" evidence="7">
    <location>
        <begin position="294"/>
        <end position="311"/>
    </location>
</feature>
<evidence type="ECO:0000256" key="6">
    <source>
        <dbReference type="ARBA" id="ARBA00023136"/>
    </source>
</evidence>
<dbReference type="Proteomes" id="UP000319353">
    <property type="component" value="Unassembled WGS sequence"/>
</dbReference>
<dbReference type="InterPro" id="IPR005829">
    <property type="entry name" value="Sugar_transporter_CS"/>
</dbReference>
<dbReference type="PROSITE" id="PS00216">
    <property type="entry name" value="SUGAR_TRANSPORT_1"/>
    <property type="match status" value="1"/>
</dbReference>
<evidence type="ECO:0000313" key="9">
    <source>
        <dbReference type="EMBL" id="TMI98391.1"/>
    </source>
</evidence>
<feature type="transmembrane region" description="Helical" evidence="7">
    <location>
        <begin position="107"/>
        <end position="130"/>
    </location>
</feature>
<feature type="domain" description="Major facilitator superfamily (MFS) profile" evidence="8">
    <location>
        <begin position="228"/>
        <end position="372"/>
    </location>
</feature>
<evidence type="ECO:0000256" key="7">
    <source>
        <dbReference type="SAM" id="Phobius"/>
    </source>
</evidence>
<dbReference type="PANTHER" id="PTHR23517">
    <property type="entry name" value="RESISTANCE PROTEIN MDTM, PUTATIVE-RELATED-RELATED"/>
    <property type="match status" value="1"/>
</dbReference>
<dbReference type="InterPro" id="IPR050171">
    <property type="entry name" value="MFS_Transporters"/>
</dbReference>
<dbReference type="AlphaFoldDB" id="A0A537KRP1"/>
<dbReference type="PANTHER" id="PTHR23517:SF3">
    <property type="entry name" value="INTEGRAL MEMBRANE TRANSPORT PROTEIN"/>
    <property type="match status" value="1"/>
</dbReference>
<feature type="transmembrane region" description="Helical" evidence="7">
    <location>
        <begin position="174"/>
        <end position="195"/>
    </location>
</feature>
<feature type="transmembrane region" description="Helical" evidence="7">
    <location>
        <begin position="45"/>
        <end position="64"/>
    </location>
</feature>
<evidence type="ECO:0000259" key="8">
    <source>
        <dbReference type="PROSITE" id="PS50850"/>
    </source>
</evidence>
<name>A0A537KRP1_9BACT</name>
<dbReference type="PROSITE" id="PS50850">
    <property type="entry name" value="MFS"/>
    <property type="match status" value="1"/>
</dbReference>
<evidence type="ECO:0000256" key="3">
    <source>
        <dbReference type="ARBA" id="ARBA00022475"/>
    </source>
</evidence>
<dbReference type="EMBL" id="VBAL01000171">
    <property type="protein sequence ID" value="TMI98391.1"/>
    <property type="molecule type" value="Genomic_DNA"/>
</dbReference>
<feature type="transmembrane region" description="Helical" evidence="7">
    <location>
        <begin position="150"/>
        <end position="168"/>
    </location>
</feature>
<evidence type="ECO:0000313" key="10">
    <source>
        <dbReference type="Proteomes" id="UP000319353"/>
    </source>
</evidence>